<protein>
    <submittedName>
        <fullName evidence="1">Putative secreted protein</fullName>
    </submittedName>
</protein>
<name>A0A2M4D1C5_ANODA</name>
<dbReference type="AlphaFoldDB" id="A0A2M4D1C5"/>
<organism evidence="1">
    <name type="scientific">Anopheles darlingi</name>
    <name type="common">Mosquito</name>
    <dbReference type="NCBI Taxonomy" id="43151"/>
    <lineage>
        <taxon>Eukaryota</taxon>
        <taxon>Metazoa</taxon>
        <taxon>Ecdysozoa</taxon>
        <taxon>Arthropoda</taxon>
        <taxon>Hexapoda</taxon>
        <taxon>Insecta</taxon>
        <taxon>Pterygota</taxon>
        <taxon>Neoptera</taxon>
        <taxon>Endopterygota</taxon>
        <taxon>Diptera</taxon>
        <taxon>Nematocera</taxon>
        <taxon>Culicoidea</taxon>
        <taxon>Culicidae</taxon>
        <taxon>Anophelinae</taxon>
        <taxon>Anopheles</taxon>
    </lineage>
</organism>
<evidence type="ECO:0000313" key="1">
    <source>
        <dbReference type="EMBL" id="MBW71383.1"/>
    </source>
</evidence>
<sequence length="93" mass="9979">MRFIRVSVGHIRSPMIFLLLLAAAFFCAILARAGAPVLTGTAGAATRARAFAVSNAGFARHHTVGVSYVSRLQGHTTLRNGYGWVVVLPLMLR</sequence>
<proteinExistence type="predicted"/>
<accession>A0A2M4D1C5</accession>
<dbReference type="EMBL" id="GGFL01007205">
    <property type="protein sequence ID" value="MBW71383.1"/>
    <property type="molecule type" value="Transcribed_RNA"/>
</dbReference>
<reference evidence="1" key="1">
    <citation type="submission" date="2018-01" db="EMBL/GenBank/DDBJ databases">
        <title>An insight into the sialome of Amazonian anophelines.</title>
        <authorList>
            <person name="Ribeiro J.M."/>
            <person name="Scarpassa V."/>
            <person name="Calvo E."/>
        </authorList>
    </citation>
    <scope>NUCLEOTIDE SEQUENCE</scope>
</reference>